<dbReference type="Ensembl" id="ENSMUNT00000031399.1">
    <property type="protein sequence ID" value="ENSMUNP00000031746.1"/>
    <property type="gene ID" value="ENSMUNG00000021655.1"/>
</dbReference>
<dbReference type="GO" id="GO:0016567">
    <property type="term" value="P:protein ubiquitination"/>
    <property type="evidence" value="ECO:0007669"/>
    <property type="project" value="TreeGrafter"/>
</dbReference>
<reference evidence="5" key="1">
    <citation type="submission" date="2020-03" db="EMBL/GenBank/DDBJ databases">
        <title>Melopsittacus undulatus (budgerigar) genome, bMelUnd1, maternal haplotype with Z.</title>
        <authorList>
            <person name="Gedman G."/>
            <person name="Mountcastle J."/>
            <person name="Haase B."/>
            <person name="Formenti G."/>
            <person name="Wright T."/>
            <person name="Apodaca J."/>
            <person name="Pelan S."/>
            <person name="Chow W."/>
            <person name="Rhie A."/>
            <person name="Howe K."/>
            <person name="Fedrigo O."/>
            <person name="Jarvis E.D."/>
        </authorList>
    </citation>
    <scope>NUCLEOTIDE SEQUENCE [LARGE SCALE GENOMIC DNA]</scope>
</reference>
<evidence type="ECO:0000259" key="4">
    <source>
        <dbReference type="PROSITE" id="PS51925"/>
    </source>
</evidence>
<reference evidence="5" key="2">
    <citation type="submission" date="2025-08" db="UniProtKB">
        <authorList>
            <consortium name="Ensembl"/>
        </authorList>
    </citation>
    <scope>IDENTIFICATION</scope>
</reference>
<name>A0A8V5HE54_MELUD</name>
<dbReference type="SUPFAM" id="SSF47592">
    <property type="entry name" value="SWIB/MDM2 domain"/>
    <property type="match status" value="1"/>
</dbReference>
<dbReference type="InterPro" id="IPR013083">
    <property type="entry name" value="Znf_RING/FYVE/PHD"/>
</dbReference>
<dbReference type="PANTHER" id="PTHR46858">
    <property type="entry name" value="OS05G0521000 PROTEIN"/>
    <property type="match status" value="1"/>
</dbReference>
<evidence type="ECO:0000256" key="2">
    <source>
        <dbReference type="ARBA" id="ARBA00022771"/>
    </source>
</evidence>
<dbReference type="AlphaFoldDB" id="A0A8V5HE54"/>
<dbReference type="Proteomes" id="UP000694405">
    <property type="component" value="Chromosome 16"/>
</dbReference>
<sequence length="192" mass="21938">MWWHSPRNCLNSWGISEVAGWGGVRSYLKLGAVLYSIICYSELLGGVRPKLPLLKILQAAGAQGETFTLKEVMHYLGQYIMVRQLYDKRQQHMVYCGGDQLGELLGLESFSVEEADCEEHKKEEEIQSLESIKKLLNPCFLCHHRPRDGNIVHGRTAHLVACFRCAKMLKKKRSPCPVCRKDIEMVIRIFMG</sequence>
<dbReference type="CDD" id="cd16784">
    <property type="entry name" value="mRING-HC-C2H2C4_MDM4"/>
    <property type="match status" value="1"/>
</dbReference>
<dbReference type="InterPro" id="IPR036885">
    <property type="entry name" value="SWIB_MDM2_dom_sf"/>
</dbReference>
<reference evidence="5" key="3">
    <citation type="submission" date="2025-09" db="UniProtKB">
        <authorList>
            <consortium name="Ensembl"/>
        </authorList>
    </citation>
    <scope>IDENTIFICATION</scope>
</reference>
<accession>A0A8V5HE54</accession>
<keyword evidence="3" id="KW-0862">Zinc</keyword>
<evidence type="ECO:0000313" key="6">
    <source>
        <dbReference type="Proteomes" id="UP000694405"/>
    </source>
</evidence>
<dbReference type="PANTHER" id="PTHR46858:SF5">
    <property type="entry name" value="E3 UBIQUITIN-PROTEIN LIGASE APD1-RELATED"/>
    <property type="match status" value="1"/>
</dbReference>
<dbReference type="Gene3D" id="3.30.40.10">
    <property type="entry name" value="Zinc/RING finger domain, C3HC4 (zinc finger)"/>
    <property type="match status" value="1"/>
</dbReference>
<proteinExistence type="predicted"/>
<dbReference type="PROSITE" id="PS51925">
    <property type="entry name" value="SWIB_MDM2"/>
    <property type="match status" value="1"/>
</dbReference>
<dbReference type="GO" id="GO:0043066">
    <property type="term" value="P:negative regulation of apoptotic process"/>
    <property type="evidence" value="ECO:0007669"/>
    <property type="project" value="TreeGrafter"/>
</dbReference>
<evidence type="ECO:0000256" key="3">
    <source>
        <dbReference type="ARBA" id="ARBA00022833"/>
    </source>
</evidence>
<dbReference type="CDD" id="cd17673">
    <property type="entry name" value="MDM4"/>
    <property type="match status" value="1"/>
</dbReference>
<keyword evidence="6" id="KW-1185">Reference proteome</keyword>
<keyword evidence="1" id="KW-0479">Metal-binding</keyword>
<evidence type="ECO:0000313" key="5">
    <source>
        <dbReference type="Ensembl" id="ENSMUNP00000031746.1"/>
    </source>
</evidence>
<dbReference type="Gene3D" id="1.10.245.10">
    <property type="entry name" value="SWIB/MDM2 domain"/>
    <property type="match status" value="1"/>
</dbReference>
<dbReference type="InterPro" id="IPR003121">
    <property type="entry name" value="SWIB_MDM2_domain"/>
</dbReference>
<dbReference type="GO" id="GO:0002039">
    <property type="term" value="F:p53 binding"/>
    <property type="evidence" value="ECO:0007669"/>
    <property type="project" value="TreeGrafter"/>
</dbReference>
<dbReference type="Pfam" id="PF13920">
    <property type="entry name" value="zf-C3HC4_3"/>
    <property type="match status" value="1"/>
</dbReference>
<keyword evidence="2" id="KW-0863">Zinc-finger</keyword>
<dbReference type="GO" id="GO:0008270">
    <property type="term" value="F:zinc ion binding"/>
    <property type="evidence" value="ECO:0007669"/>
    <property type="project" value="UniProtKB-KW"/>
</dbReference>
<dbReference type="GO" id="GO:0061630">
    <property type="term" value="F:ubiquitin protein ligase activity"/>
    <property type="evidence" value="ECO:0007669"/>
    <property type="project" value="TreeGrafter"/>
</dbReference>
<dbReference type="GO" id="GO:0010468">
    <property type="term" value="P:regulation of gene expression"/>
    <property type="evidence" value="ECO:0007669"/>
    <property type="project" value="TreeGrafter"/>
</dbReference>
<feature type="domain" description="DM2" evidence="4">
    <location>
        <begin position="45"/>
        <end position="142"/>
    </location>
</feature>
<protein>
    <recommendedName>
        <fullName evidence="4">DM2 domain-containing protein</fullName>
    </recommendedName>
</protein>
<organism evidence="5 6">
    <name type="scientific">Melopsittacus undulatus</name>
    <name type="common">Budgerigar</name>
    <name type="synonym">Psittacus undulatus</name>
    <dbReference type="NCBI Taxonomy" id="13146"/>
    <lineage>
        <taxon>Eukaryota</taxon>
        <taxon>Metazoa</taxon>
        <taxon>Chordata</taxon>
        <taxon>Craniata</taxon>
        <taxon>Vertebrata</taxon>
        <taxon>Euteleostomi</taxon>
        <taxon>Archelosauria</taxon>
        <taxon>Archosauria</taxon>
        <taxon>Dinosauria</taxon>
        <taxon>Saurischia</taxon>
        <taxon>Theropoda</taxon>
        <taxon>Coelurosauria</taxon>
        <taxon>Aves</taxon>
        <taxon>Neognathae</taxon>
        <taxon>Neoaves</taxon>
        <taxon>Telluraves</taxon>
        <taxon>Australaves</taxon>
        <taxon>Psittaciformes</taxon>
        <taxon>Psittaculidae</taxon>
        <taxon>Melopsittacus</taxon>
    </lineage>
</organism>
<evidence type="ECO:0000256" key="1">
    <source>
        <dbReference type="ARBA" id="ARBA00022723"/>
    </source>
</evidence>